<evidence type="ECO:0000313" key="3">
    <source>
        <dbReference type="EMBL" id="KNC52630.1"/>
    </source>
</evidence>
<dbReference type="SUPFAM" id="SSF160920">
    <property type="entry name" value="PSTPO5379-like"/>
    <property type="match status" value="1"/>
</dbReference>
<protein>
    <recommendedName>
        <fullName evidence="5">DUF1445 domain-containing protein</fullName>
    </recommendedName>
</protein>
<sequence length="278" mass="29086">MLRPTPGAVPSFVQANLVVVPVAYALDFLMFCLANPKACPLLDVTDPHATAPREAARVAPGSDLATDVPRYRVWRAGELESEPRSVDELWSNEPVADGPLGASPLEPGADGRPLPMVGFLLGCSFSWEDELAAIGLPPAHVVAGTNVAMYETNVPNVKVGPFGGNLVVSMRPYLPADFEAVASLTGCYPGAHGAPVGYGAPDALGIADVSKPDFGNAVPIPHGAEPVFWACGVTPQSALMAARIPFAITHAPGYMFVTDVLDAELKAPCEPLDNLPQQ</sequence>
<dbReference type="RefSeq" id="XP_013755246.1">
    <property type="nucleotide sequence ID" value="XM_013899792.1"/>
</dbReference>
<evidence type="ECO:0008006" key="5">
    <source>
        <dbReference type="Google" id="ProtNLM"/>
    </source>
</evidence>
<proteinExistence type="inferred from homology"/>
<name>A0A0L0DKA8_THETB</name>
<dbReference type="OMA" id="NVPMYKT"/>
<dbReference type="GO" id="GO:0016829">
    <property type="term" value="F:lyase activity"/>
    <property type="evidence" value="ECO:0007669"/>
    <property type="project" value="UniProtKB-KW"/>
</dbReference>
<accession>A0A0L0DKA8</accession>
<dbReference type="Proteomes" id="UP000054408">
    <property type="component" value="Unassembled WGS sequence"/>
</dbReference>
<dbReference type="EMBL" id="GL349474">
    <property type="protein sequence ID" value="KNC52630.1"/>
    <property type="molecule type" value="Genomic_DNA"/>
</dbReference>
<dbReference type="PANTHER" id="PTHR32022:SF10">
    <property type="entry name" value="D-GLUTAMATE CYCLASE, MITOCHONDRIAL"/>
    <property type="match status" value="1"/>
</dbReference>
<dbReference type="FunFam" id="3.30.2040.10:FF:000001">
    <property type="entry name" value="D-glutamate cyclase, mitochondrial"/>
    <property type="match status" value="1"/>
</dbReference>
<dbReference type="PANTHER" id="PTHR32022">
    <property type="entry name" value="D-GLUTAMATE CYCLASE, MITOCHONDRIAL"/>
    <property type="match status" value="1"/>
</dbReference>
<dbReference type="InterPro" id="IPR038021">
    <property type="entry name" value="Putative_hydro-lyase"/>
</dbReference>
<dbReference type="AlphaFoldDB" id="A0A0L0DKA8"/>
<dbReference type="InterPro" id="IPR009906">
    <property type="entry name" value="D-Glu_cyclase"/>
</dbReference>
<evidence type="ECO:0000256" key="1">
    <source>
        <dbReference type="ARBA" id="ARBA00007896"/>
    </source>
</evidence>
<gene>
    <name evidence="3" type="ORF">AMSG_12170</name>
</gene>
<dbReference type="eggNOG" id="ENOG502QV7A">
    <property type="taxonomic scope" value="Eukaryota"/>
</dbReference>
<dbReference type="Pfam" id="PF07286">
    <property type="entry name" value="D-Glu_cyclase"/>
    <property type="match status" value="1"/>
</dbReference>
<reference evidence="3 4" key="1">
    <citation type="submission" date="2010-05" db="EMBL/GenBank/DDBJ databases">
        <title>The Genome Sequence of Thecamonas trahens ATCC 50062.</title>
        <authorList>
            <consortium name="The Broad Institute Genome Sequencing Platform"/>
            <person name="Russ C."/>
            <person name="Cuomo C."/>
            <person name="Shea T."/>
            <person name="Young S.K."/>
            <person name="Zeng Q."/>
            <person name="Koehrsen M."/>
            <person name="Haas B."/>
            <person name="Borodovsky M."/>
            <person name="Guigo R."/>
            <person name="Alvarado L."/>
            <person name="Berlin A."/>
            <person name="Bochicchio J."/>
            <person name="Borenstein D."/>
            <person name="Chapman S."/>
            <person name="Chen Z."/>
            <person name="Freedman E."/>
            <person name="Gellesch M."/>
            <person name="Goldberg J."/>
            <person name="Griggs A."/>
            <person name="Gujja S."/>
            <person name="Heilman E."/>
            <person name="Heiman D."/>
            <person name="Hepburn T."/>
            <person name="Howarth C."/>
            <person name="Jen D."/>
            <person name="Larson L."/>
            <person name="Mehta T."/>
            <person name="Park D."/>
            <person name="Pearson M."/>
            <person name="Roberts A."/>
            <person name="Saif S."/>
            <person name="Shenoy N."/>
            <person name="Sisk P."/>
            <person name="Stolte C."/>
            <person name="Sykes S."/>
            <person name="Thomson T."/>
            <person name="Walk T."/>
            <person name="White J."/>
            <person name="Yandava C."/>
            <person name="Burger G."/>
            <person name="Gray M.W."/>
            <person name="Holland P.W.H."/>
            <person name="King N."/>
            <person name="Lang F.B.F."/>
            <person name="Roger A.J."/>
            <person name="Ruiz-Trillo I."/>
            <person name="Lander E."/>
            <person name="Nusbaum C."/>
        </authorList>
    </citation>
    <scope>NUCLEOTIDE SEQUENCE [LARGE SCALE GENOMIC DNA]</scope>
    <source>
        <strain evidence="3 4">ATCC 50062</strain>
    </source>
</reference>
<dbReference type="OrthoDB" id="10262538at2759"/>
<keyword evidence="4" id="KW-1185">Reference proteome</keyword>
<dbReference type="GeneID" id="25570085"/>
<evidence type="ECO:0000313" key="4">
    <source>
        <dbReference type="Proteomes" id="UP000054408"/>
    </source>
</evidence>
<keyword evidence="2" id="KW-0456">Lyase</keyword>
<dbReference type="STRING" id="461836.A0A0L0DKA8"/>
<evidence type="ECO:0000256" key="2">
    <source>
        <dbReference type="ARBA" id="ARBA00023239"/>
    </source>
</evidence>
<dbReference type="Gene3D" id="3.30.2040.10">
    <property type="entry name" value="PSTPO5379-like domain"/>
    <property type="match status" value="1"/>
</dbReference>
<comment type="similarity">
    <text evidence="1">Belongs to the D-glutamate cyclase family.</text>
</comment>
<dbReference type="Gene3D" id="3.40.1640.10">
    <property type="entry name" value="PSTPO5379-like"/>
    <property type="match status" value="1"/>
</dbReference>
<organism evidence="3 4">
    <name type="scientific">Thecamonas trahens ATCC 50062</name>
    <dbReference type="NCBI Taxonomy" id="461836"/>
    <lineage>
        <taxon>Eukaryota</taxon>
        <taxon>Apusozoa</taxon>
        <taxon>Apusomonadida</taxon>
        <taxon>Apusomonadidae</taxon>
        <taxon>Thecamonas</taxon>
    </lineage>
</organism>